<dbReference type="InterPro" id="IPR002602">
    <property type="entry name" value="DB"/>
</dbReference>
<keyword evidence="1" id="KW-0732">Signal</keyword>
<protein>
    <submittedName>
        <fullName evidence="5">DB domain-containing protein</fullName>
    </submittedName>
</protein>
<reference evidence="5" key="3">
    <citation type="submission" date="2020-12" db="UniProtKB">
        <authorList>
            <consortium name="WormBaseParasite"/>
        </authorList>
    </citation>
    <scope>IDENTIFICATION</scope>
</reference>
<evidence type="ECO:0000313" key="3">
    <source>
        <dbReference type="EMBL" id="CEF63734.1"/>
    </source>
</evidence>
<dbReference type="GeneID" id="36376099"/>
<dbReference type="WBParaSite" id="SRAE_1000199200.1">
    <property type="protein sequence ID" value="SRAE_1000199200.1"/>
    <property type="gene ID" value="WBGene00258604"/>
</dbReference>
<keyword evidence="4" id="KW-1185">Reference proteome</keyword>
<dbReference type="WormBase" id="SRAE_1000199200">
    <property type="protein sequence ID" value="SRP09011"/>
    <property type="gene ID" value="WBGene00258604"/>
</dbReference>
<dbReference type="Pfam" id="PF01682">
    <property type="entry name" value="DB"/>
    <property type="match status" value="1"/>
</dbReference>
<dbReference type="RefSeq" id="XP_024502935.1">
    <property type="nucleotide sequence ID" value="XM_024649015.1"/>
</dbReference>
<feature type="chain" id="PRO_5015031341" evidence="1">
    <location>
        <begin position="23"/>
        <end position="173"/>
    </location>
</feature>
<dbReference type="CTD" id="36376099"/>
<dbReference type="OrthoDB" id="5829006at2759"/>
<feature type="signal peptide" evidence="1">
    <location>
        <begin position="1"/>
        <end position="22"/>
    </location>
</feature>
<evidence type="ECO:0000259" key="2">
    <source>
        <dbReference type="Pfam" id="PF01682"/>
    </source>
</evidence>
<evidence type="ECO:0000313" key="5">
    <source>
        <dbReference type="WBParaSite" id="SRAE_1000199200.1"/>
    </source>
</evidence>
<dbReference type="EMBL" id="LN609528">
    <property type="protein sequence ID" value="CEF63734.1"/>
    <property type="molecule type" value="Genomic_DNA"/>
</dbReference>
<evidence type="ECO:0000313" key="4">
    <source>
        <dbReference type="Proteomes" id="UP000035682"/>
    </source>
</evidence>
<dbReference type="OMA" id="IMYCHHS"/>
<dbReference type="PANTHER" id="PTHR21679">
    <property type="entry name" value="DOMAIN OF UNKNOWN FUNCTION DB DOMAIN-CONTAINING PROTEIN-RELATED"/>
    <property type="match status" value="1"/>
</dbReference>
<organism evidence="3">
    <name type="scientific">Strongyloides ratti</name>
    <name type="common">Parasitic roundworm</name>
    <dbReference type="NCBI Taxonomy" id="34506"/>
    <lineage>
        <taxon>Eukaryota</taxon>
        <taxon>Metazoa</taxon>
        <taxon>Ecdysozoa</taxon>
        <taxon>Nematoda</taxon>
        <taxon>Chromadorea</taxon>
        <taxon>Rhabditida</taxon>
        <taxon>Tylenchina</taxon>
        <taxon>Panagrolaimomorpha</taxon>
        <taxon>Strongyloidoidea</taxon>
        <taxon>Strongyloididae</taxon>
        <taxon>Strongyloides</taxon>
    </lineage>
</organism>
<proteinExistence type="predicted"/>
<reference evidence="3" key="2">
    <citation type="submission" date="2014-09" db="EMBL/GenBank/DDBJ databases">
        <authorList>
            <person name="Aslett A.Martin."/>
        </authorList>
    </citation>
    <scope>NUCLEOTIDE SEQUENCE</scope>
    <source>
        <strain evidence="3">ED321 Heterogonic</strain>
    </source>
</reference>
<feature type="domain" description="Domain of unknown function DB" evidence="2">
    <location>
        <begin position="61"/>
        <end position="166"/>
    </location>
</feature>
<dbReference type="AlphaFoldDB" id="A0A090MWH2"/>
<reference evidence="4" key="1">
    <citation type="submission" date="2014-09" db="EMBL/GenBank/DDBJ databases">
        <authorList>
            <person name="Martin A.A."/>
        </authorList>
    </citation>
    <scope>NUCLEOTIDE SEQUENCE</scope>
    <source>
        <strain evidence="4">ED321</strain>
    </source>
</reference>
<dbReference type="PANTHER" id="PTHR21679:SF1">
    <property type="entry name" value="DOMAIN OF UNKNOWN FUNCTION DB DOMAIN-CONTAINING PROTEIN"/>
    <property type="match status" value="1"/>
</dbReference>
<evidence type="ECO:0000256" key="1">
    <source>
        <dbReference type="SAM" id="SignalP"/>
    </source>
</evidence>
<evidence type="ECO:0000313" key="6">
    <source>
        <dbReference type="WormBase" id="SRAE_1000199200"/>
    </source>
</evidence>
<dbReference type="STRING" id="34506.A0A090MWH2"/>
<gene>
    <name evidence="3 5 6" type="ORF">SRAE_1000199200</name>
</gene>
<accession>A0A090MWH2</accession>
<dbReference type="Proteomes" id="UP000035682">
    <property type="component" value="Unplaced"/>
</dbReference>
<sequence length="173" mass="20027">MKTNFSLSIILFFLLLIFVVSYKDIRRAPKTIDKQPKCGTRESNWRPCISKNVANKLFKSCCNQFVPKACHSLCTYDTDHLSARRRLIDIVMEKKCSLEYLSSIMFCASQNRDNRKCCIDLGLNNSDLMVGSKCLRFCDPYGTQINRITKEDSVCWYNLNVINFCHHSGIKEM</sequence>
<name>A0A090MWH2_STRRB</name>